<dbReference type="EMBL" id="JBBNAG010000006">
    <property type="protein sequence ID" value="KAK9125353.1"/>
    <property type="molecule type" value="Genomic_DNA"/>
</dbReference>
<reference evidence="2 3" key="1">
    <citation type="submission" date="2024-01" db="EMBL/GenBank/DDBJ databases">
        <title>Genome assemblies of Stephania.</title>
        <authorList>
            <person name="Yang L."/>
        </authorList>
    </citation>
    <scope>NUCLEOTIDE SEQUENCE [LARGE SCALE GENOMIC DNA]</scope>
    <source>
        <strain evidence="2">JXDWG</strain>
        <tissue evidence="2">Leaf</tissue>
    </source>
</reference>
<dbReference type="AlphaFoldDB" id="A0AAP0J0V8"/>
<name>A0AAP0J0V8_9MAGN</name>
<feature type="region of interest" description="Disordered" evidence="1">
    <location>
        <begin position="57"/>
        <end position="78"/>
    </location>
</feature>
<protein>
    <submittedName>
        <fullName evidence="2">Uncharacterized protein</fullName>
    </submittedName>
</protein>
<dbReference type="Gene3D" id="3.30.70.100">
    <property type="match status" value="1"/>
</dbReference>
<gene>
    <name evidence="2" type="ORF">Scep_014199</name>
</gene>
<sequence>MRELAPQVDESEEKSLVVISFYKFADFPDHADQRKPLKDLCDEEVRISRRMLRISGGGERGSVASKEAIPENSGFQRV</sequence>
<keyword evidence="3" id="KW-1185">Reference proteome</keyword>
<organism evidence="2 3">
    <name type="scientific">Stephania cephalantha</name>
    <dbReference type="NCBI Taxonomy" id="152367"/>
    <lineage>
        <taxon>Eukaryota</taxon>
        <taxon>Viridiplantae</taxon>
        <taxon>Streptophyta</taxon>
        <taxon>Embryophyta</taxon>
        <taxon>Tracheophyta</taxon>
        <taxon>Spermatophyta</taxon>
        <taxon>Magnoliopsida</taxon>
        <taxon>Ranunculales</taxon>
        <taxon>Menispermaceae</taxon>
        <taxon>Menispermoideae</taxon>
        <taxon>Cissampelideae</taxon>
        <taxon>Stephania</taxon>
    </lineage>
</organism>
<comment type="caution">
    <text evidence="2">The sequence shown here is derived from an EMBL/GenBank/DDBJ whole genome shotgun (WGS) entry which is preliminary data.</text>
</comment>
<proteinExistence type="predicted"/>
<accession>A0AAP0J0V8</accession>
<dbReference type="Proteomes" id="UP001419268">
    <property type="component" value="Unassembled WGS sequence"/>
</dbReference>
<evidence type="ECO:0000313" key="3">
    <source>
        <dbReference type="Proteomes" id="UP001419268"/>
    </source>
</evidence>
<evidence type="ECO:0000313" key="2">
    <source>
        <dbReference type="EMBL" id="KAK9125353.1"/>
    </source>
</evidence>
<evidence type="ECO:0000256" key="1">
    <source>
        <dbReference type="SAM" id="MobiDB-lite"/>
    </source>
</evidence>